<dbReference type="SUPFAM" id="SSF53098">
    <property type="entry name" value="Ribonuclease H-like"/>
    <property type="match status" value="1"/>
</dbReference>
<name>A0A438C7T3_VITVI</name>
<evidence type="ECO:0000313" key="3">
    <source>
        <dbReference type="EMBL" id="RVW18976.1"/>
    </source>
</evidence>
<dbReference type="Proteomes" id="UP000288805">
    <property type="component" value="Unassembled WGS sequence"/>
</dbReference>
<dbReference type="InterPro" id="IPR057670">
    <property type="entry name" value="SH3_retrovirus"/>
</dbReference>
<comment type="caution">
    <text evidence="3">The sequence shown here is derived from an EMBL/GenBank/DDBJ whole genome shotgun (WGS) entry which is preliminary data.</text>
</comment>
<protein>
    <submittedName>
        <fullName evidence="3">Retrovirus-related Pol polyprotein from transposon RE2</fullName>
    </submittedName>
</protein>
<dbReference type="PANTHER" id="PTHR42648">
    <property type="entry name" value="TRANSPOSASE, PUTATIVE-RELATED"/>
    <property type="match status" value="1"/>
</dbReference>
<dbReference type="InterPro" id="IPR036397">
    <property type="entry name" value="RNaseH_sf"/>
</dbReference>
<dbReference type="InterPro" id="IPR012337">
    <property type="entry name" value="RNaseH-like_sf"/>
</dbReference>
<dbReference type="InterPro" id="IPR039537">
    <property type="entry name" value="Retrotran_Ty1/copia-like"/>
</dbReference>
<proteinExistence type="predicted"/>
<feature type="region of interest" description="Disordered" evidence="1">
    <location>
        <begin position="197"/>
        <end position="216"/>
    </location>
</feature>
<accession>A0A438C7T3</accession>
<evidence type="ECO:0000313" key="4">
    <source>
        <dbReference type="Proteomes" id="UP000288805"/>
    </source>
</evidence>
<evidence type="ECO:0000259" key="2">
    <source>
        <dbReference type="Pfam" id="PF25597"/>
    </source>
</evidence>
<sequence length="216" mass="24748">MSEKRHRHLVETGLTLLTDAHMSLSFWPYAFQTAVYLINRMPTSTLNNQSPFEKLFKQVPNYLKLKQFGCLCYPLTRPYNKHKLEPKAQPCTFMGYSLSQNAYLCFEPTTRKLFTSRHVIFHERTFPFSNPKNPGSPSSAAEDPSVTISLPQLLLVPRGTTESPDMGIEVSPLLENGSSPTSTPLQWVFRIKRHDDGSVDRFKPDLWPKDSIRDQD</sequence>
<organism evidence="3 4">
    <name type="scientific">Vitis vinifera</name>
    <name type="common">Grape</name>
    <dbReference type="NCBI Taxonomy" id="29760"/>
    <lineage>
        <taxon>Eukaryota</taxon>
        <taxon>Viridiplantae</taxon>
        <taxon>Streptophyta</taxon>
        <taxon>Embryophyta</taxon>
        <taxon>Tracheophyta</taxon>
        <taxon>Spermatophyta</taxon>
        <taxon>Magnoliopsida</taxon>
        <taxon>eudicotyledons</taxon>
        <taxon>Gunneridae</taxon>
        <taxon>Pentapetalae</taxon>
        <taxon>rosids</taxon>
        <taxon>Vitales</taxon>
        <taxon>Vitaceae</taxon>
        <taxon>Viteae</taxon>
        <taxon>Vitis</taxon>
    </lineage>
</organism>
<evidence type="ECO:0000256" key="1">
    <source>
        <dbReference type="SAM" id="MobiDB-lite"/>
    </source>
</evidence>
<feature type="domain" description="Retroviral polymerase SH3-like" evidence="2">
    <location>
        <begin position="70"/>
        <end position="132"/>
    </location>
</feature>
<dbReference type="Gene3D" id="3.30.420.10">
    <property type="entry name" value="Ribonuclease H-like superfamily/Ribonuclease H"/>
    <property type="match status" value="1"/>
</dbReference>
<dbReference type="AlphaFoldDB" id="A0A438C7T3"/>
<dbReference type="EMBL" id="QGNW01002505">
    <property type="protein sequence ID" value="RVW18976.1"/>
    <property type="molecule type" value="Genomic_DNA"/>
</dbReference>
<dbReference type="PANTHER" id="PTHR42648:SF26">
    <property type="entry name" value="INTEGRASE CATALYTIC DOMAIN-CONTAINING PROTEIN"/>
    <property type="match status" value="1"/>
</dbReference>
<gene>
    <name evidence="3" type="primary">RE2_673</name>
    <name evidence="3" type="ORF">CK203_099800</name>
</gene>
<dbReference type="Pfam" id="PF25597">
    <property type="entry name" value="SH3_retrovirus"/>
    <property type="match status" value="1"/>
</dbReference>
<reference evidence="3 4" key="1">
    <citation type="journal article" date="2018" name="PLoS Genet.">
        <title>Population sequencing reveals clonal diversity and ancestral inbreeding in the grapevine cultivar Chardonnay.</title>
        <authorList>
            <person name="Roach M.J."/>
            <person name="Johnson D.L."/>
            <person name="Bohlmann J."/>
            <person name="van Vuuren H.J."/>
            <person name="Jones S.J."/>
            <person name="Pretorius I.S."/>
            <person name="Schmidt S.A."/>
            <person name="Borneman A.R."/>
        </authorList>
    </citation>
    <scope>NUCLEOTIDE SEQUENCE [LARGE SCALE GENOMIC DNA]</scope>
    <source>
        <strain evidence="4">cv. Chardonnay</strain>
        <tissue evidence="3">Leaf</tissue>
    </source>
</reference>
<dbReference type="GO" id="GO:0003676">
    <property type="term" value="F:nucleic acid binding"/>
    <property type="evidence" value="ECO:0007669"/>
    <property type="project" value="InterPro"/>
</dbReference>